<feature type="transmembrane region" description="Helical" evidence="1">
    <location>
        <begin position="45"/>
        <end position="71"/>
    </location>
</feature>
<dbReference type="PANTHER" id="PTHR31552:SF31">
    <property type="entry name" value="SERPENTINE RECEPTOR CLASS GAMMA"/>
    <property type="match status" value="1"/>
</dbReference>
<keyword evidence="1" id="KW-0472">Membrane</keyword>
<comment type="caution">
    <text evidence="2">The sequence shown here is derived from an EMBL/GenBank/DDBJ whole genome shotgun (WGS) entry which is preliminary data.</text>
</comment>
<gene>
    <name evidence="2" type="ORF">PENTCL1PPCAC_15205</name>
</gene>
<dbReference type="AlphaFoldDB" id="A0AAV5TGJ3"/>
<evidence type="ECO:0000313" key="2">
    <source>
        <dbReference type="EMBL" id="GMS93030.1"/>
    </source>
</evidence>
<keyword evidence="3" id="KW-1185">Reference proteome</keyword>
<organism evidence="2 3">
    <name type="scientific">Pristionchus entomophagus</name>
    <dbReference type="NCBI Taxonomy" id="358040"/>
    <lineage>
        <taxon>Eukaryota</taxon>
        <taxon>Metazoa</taxon>
        <taxon>Ecdysozoa</taxon>
        <taxon>Nematoda</taxon>
        <taxon>Chromadorea</taxon>
        <taxon>Rhabditida</taxon>
        <taxon>Rhabditina</taxon>
        <taxon>Diplogasteromorpha</taxon>
        <taxon>Diplogasteroidea</taxon>
        <taxon>Neodiplogasteridae</taxon>
        <taxon>Pristionchus</taxon>
    </lineage>
</organism>
<feature type="transmembrane region" description="Helical" evidence="1">
    <location>
        <begin position="83"/>
        <end position="105"/>
    </location>
</feature>
<dbReference type="EMBL" id="BTSX01000004">
    <property type="protein sequence ID" value="GMS93030.1"/>
    <property type="molecule type" value="Genomic_DNA"/>
</dbReference>
<keyword evidence="1" id="KW-0812">Transmembrane</keyword>
<name>A0AAV5TGJ3_9BILA</name>
<feature type="non-terminal residue" evidence="2">
    <location>
        <position position="137"/>
    </location>
</feature>
<proteinExistence type="predicted"/>
<dbReference type="PANTHER" id="PTHR31552">
    <property type="entry name" value="SERPENTINE RECEPTOR CLASS GAMMA"/>
    <property type="match status" value="1"/>
</dbReference>
<evidence type="ECO:0008006" key="4">
    <source>
        <dbReference type="Google" id="ProtNLM"/>
    </source>
</evidence>
<protein>
    <recommendedName>
        <fullName evidence="4">G protein-coupled receptor</fullName>
    </recommendedName>
</protein>
<accession>A0AAV5TGJ3</accession>
<dbReference type="Proteomes" id="UP001432027">
    <property type="component" value="Unassembled WGS sequence"/>
</dbReference>
<evidence type="ECO:0000256" key="1">
    <source>
        <dbReference type="SAM" id="Phobius"/>
    </source>
</evidence>
<reference evidence="2" key="1">
    <citation type="submission" date="2023-10" db="EMBL/GenBank/DDBJ databases">
        <title>Genome assembly of Pristionchus species.</title>
        <authorList>
            <person name="Yoshida K."/>
            <person name="Sommer R.J."/>
        </authorList>
    </citation>
    <scope>NUCLEOTIDE SEQUENCE</scope>
    <source>
        <strain evidence="2">RS0144</strain>
    </source>
</reference>
<sequence>MIGYSLFAVVITCLSKGKLSELRRKLEQRYQGPSRRSIIKQQRNMLIIVAVCCLSHILKAAQQYLIVIFSLNGTIDRSLYESLLWPTFVATNGLATYAPPLILILRSRSVRNLMFGNRRVTPSRTNESSFSTVPIKT</sequence>
<keyword evidence="1" id="KW-1133">Transmembrane helix</keyword>
<evidence type="ECO:0000313" key="3">
    <source>
        <dbReference type="Proteomes" id="UP001432027"/>
    </source>
</evidence>